<dbReference type="Gene3D" id="3.30.390.30">
    <property type="match status" value="1"/>
</dbReference>
<evidence type="ECO:0000256" key="8">
    <source>
        <dbReference type="ARBA" id="ARBA00023157"/>
    </source>
</evidence>
<dbReference type="FunFam" id="3.30.390.30:FF:000001">
    <property type="entry name" value="Dihydrolipoyl dehydrogenase"/>
    <property type="match status" value="1"/>
</dbReference>
<evidence type="ECO:0000256" key="4">
    <source>
        <dbReference type="ARBA" id="ARBA00022630"/>
    </source>
</evidence>
<keyword evidence="7 12" id="KW-0520">NAD</keyword>
<keyword evidence="4 14" id="KW-0285">Flavoprotein</keyword>
<keyword evidence="18" id="KW-1185">Reference proteome</keyword>
<feature type="binding site" evidence="12">
    <location>
        <position position="315"/>
    </location>
    <ligand>
        <name>FAD</name>
        <dbReference type="ChEBI" id="CHEBI:57692"/>
    </ligand>
</feature>
<evidence type="ECO:0000259" key="16">
    <source>
        <dbReference type="Pfam" id="PF07992"/>
    </source>
</evidence>
<dbReference type="PRINTS" id="PR00411">
    <property type="entry name" value="PNDRDTASEI"/>
</dbReference>
<dbReference type="InterPro" id="IPR050151">
    <property type="entry name" value="Class-I_Pyr_Nuc-Dis_Oxidored"/>
</dbReference>
<reference evidence="17 18" key="1">
    <citation type="journal article" date="2019" name="Int. J. Syst. Evol. Microbiol.">
        <title>Lactobacillus salitolerans sp. nov., a novel lactic acid bacterium isolated from spent mushroom substrates.</title>
        <authorList>
            <person name="Tohno M."/>
            <person name="Tanizawa Y."/>
            <person name="Kojima Y."/>
            <person name="Sakamoto M."/>
            <person name="Nakamura Y."/>
            <person name="Ohkuma M."/>
            <person name="Kobayashi H."/>
        </authorList>
    </citation>
    <scope>NUCLEOTIDE SEQUENCE [LARGE SCALE GENOMIC DNA]</scope>
    <source>
        <strain evidence="17 18">YK43</strain>
    </source>
</reference>
<dbReference type="Proteomes" id="UP000286848">
    <property type="component" value="Unassembled WGS sequence"/>
</dbReference>
<keyword evidence="8" id="KW-1015">Disulfide bond</keyword>
<dbReference type="InterPro" id="IPR016156">
    <property type="entry name" value="FAD/NAD-linked_Rdtase_dimer_sf"/>
</dbReference>
<dbReference type="InterPro" id="IPR001100">
    <property type="entry name" value="Pyr_nuc-diS_OxRdtase"/>
</dbReference>
<dbReference type="PROSITE" id="PS00076">
    <property type="entry name" value="PYRIDINE_REDOX_1"/>
    <property type="match status" value="1"/>
</dbReference>
<name>A0A401IQ31_9LACO</name>
<proteinExistence type="inferred from homology"/>
<dbReference type="PANTHER" id="PTHR22912">
    <property type="entry name" value="DISULFIDE OXIDOREDUCTASE"/>
    <property type="match status" value="1"/>
</dbReference>
<evidence type="ECO:0000256" key="13">
    <source>
        <dbReference type="PIRSR" id="PIRSR000350-4"/>
    </source>
</evidence>
<feature type="binding site" evidence="12">
    <location>
        <position position="207"/>
    </location>
    <ligand>
        <name>NAD(+)</name>
        <dbReference type="ChEBI" id="CHEBI:57540"/>
    </ligand>
</feature>
<dbReference type="NCBIfam" id="TIGR01350">
    <property type="entry name" value="lipoamide_DH"/>
    <property type="match status" value="1"/>
</dbReference>
<comment type="caution">
    <text evidence="17">The sequence shown here is derived from an EMBL/GenBank/DDBJ whole genome shotgun (WGS) entry which is preliminary data.</text>
</comment>
<feature type="active site" description="Proton acceptor" evidence="11">
    <location>
        <position position="447"/>
    </location>
</feature>
<dbReference type="SUPFAM" id="SSF55424">
    <property type="entry name" value="FAD/NAD-linked reductases, dimerisation (C-terminal) domain"/>
    <property type="match status" value="1"/>
</dbReference>
<evidence type="ECO:0000256" key="10">
    <source>
        <dbReference type="ARBA" id="ARBA00049187"/>
    </source>
</evidence>
<dbReference type="Gene3D" id="3.50.50.60">
    <property type="entry name" value="FAD/NAD(P)-binding domain"/>
    <property type="match status" value="2"/>
</dbReference>
<evidence type="ECO:0000256" key="5">
    <source>
        <dbReference type="ARBA" id="ARBA00022827"/>
    </source>
</evidence>
<feature type="domain" description="Pyridine nucleotide-disulphide oxidoreductase dimerisation" evidence="15">
    <location>
        <begin position="349"/>
        <end position="457"/>
    </location>
</feature>
<protein>
    <recommendedName>
        <fullName evidence="3 14">Dihydrolipoyl dehydrogenase</fullName>
        <ecNumber evidence="2 14">1.8.1.4</ecNumber>
    </recommendedName>
</protein>
<dbReference type="GO" id="GO:0006103">
    <property type="term" value="P:2-oxoglutarate metabolic process"/>
    <property type="evidence" value="ECO:0007669"/>
    <property type="project" value="TreeGrafter"/>
</dbReference>
<comment type="similarity">
    <text evidence="1 14">Belongs to the class-I pyridine nucleotide-disulfide oxidoreductase family.</text>
</comment>
<keyword evidence="6 14" id="KW-0560">Oxidoreductase</keyword>
<evidence type="ECO:0000256" key="11">
    <source>
        <dbReference type="PIRSR" id="PIRSR000350-2"/>
    </source>
</evidence>
<evidence type="ECO:0000256" key="2">
    <source>
        <dbReference type="ARBA" id="ARBA00012608"/>
    </source>
</evidence>
<dbReference type="OrthoDB" id="9800167at2"/>
<dbReference type="EMBL" id="BFFP01000001">
    <property type="protein sequence ID" value="GBG93647.1"/>
    <property type="molecule type" value="Genomic_DNA"/>
</dbReference>
<keyword evidence="17" id="KW-0670">Pyruvate</keyword>
<dbReference type="InterPro" id="IPR023753">
    <property type="entry name" value="FAD/NAD-binding_dom"/>
</dbReference>
<evidence type="ECO:0000256" key="14">
    <source>
        <dbReference type="RuleBase" id="RU003692"/>
    </source>
</evidence>
<dbReference type="Pfam" id="PF02852">
    <property type="entry name" value="Pyr_redox_dim"/>
    <property type="match status" value="1"/>
</dbReference>
<feature type="binding site" evidence="12">
    <location>
        <begin position="184"/>
        <end position="191"/>
    </location>
    <ligand>
        <name>NAD(+)</name>
        <dbReference type="ChEBI" id="CHEBI:57540"/>
    </ligand>
</feature>
<dbReference type="AlphaFoldDB" id="A0A401IQ31"/>
<keyword evidence="9 14" id="KW-0676">Redox-active center</keyword>
<evidence type="ECO:0000313" key="18">
    <source>
        <dbReference type="Proteomes" id="UP000286848"/>
    </source>
</evidence>
<keyword evidence="12" id="KW-0547">Nucleotide-binding</keyword>
<dbReference type="SUPFAM" id="SSF51905">
    <property type="entry name" value="FAD/NAD(P)-binding domain"/>
    <property type="match status" value="1"/>
</dbReference>
<dbReference type="PIRSF" id="PIRSF000350">
    <property type="entry name" value="Mercury_reductase_MerA"/>
    <property type="match status" value="1"/>
</dbReference>
<dbReference type="PANTHER" id="PTHR22912:SF160">
    <property type="entry name" value="DIHYDROLIPOYL DEHYDROGENASE"/>
    <property type="match status" value="1"/>
</dbReference>
<feature type="disulfide bond" description="Redox-active" evidence="13">
    <location>
        <begin position="47"/>
        <end position="52"/>
    </location>
</feature>
<evidence type="ECO:0000259" key="15">
    <source>
        <dbReference type="Pfam" id="PF02852"/>
    </source>
</evidence>
<gene>
    <name evidence="17" type="primary">pdhD</name>
    <name evidence="17" type="ORF">LFYK43_01060</name>
</gene>
<dbReference type="PRINTS" id="PR00368">
    <property type="entry name" value="FADPNR"/>
</dbReference>
<comment type="catalytic activity">
    <reaction evidence="10 14">
        <text>N(6)-[(R)-dihydrolipoyl]-L-lysyl-[protein] + NAD(+) = N(6)-[(R)-lipoyl]-L-lysyl-[protein] + NADH + H(+)</text>
        <dbReference type="Rhea" id="RHEA:15045"/>
        <dbReference type="Rhea" id="RHEA-COMP:10474"/>
        <dbReference type="Rhea" id="RHEA-COMP:10475"/>
        <dbReference type="ChEBI" id="CHEBI:15378"/>
        <dbReference type="ChEBI" id="CHEBI:57540"/>
        <dbReference type="ChEBI" id="CHEBI:57945"/>
        <dbReference type="ChEBI" id="CHEBI:83099"/>
        <dbReference type="ChEBI" id="CHEBI:83100"/>
        <dbReference type="EC" id="1.8.1.4"/>
    </reaction>
</comment>
<dbReference type="InterPro" id="IPR004099">
    <property type="entry name" value="Pyr_nucl-diS_OxRdtase_dimer"/>
</dbReference>
<dbReference type="GO" id="GO:0004148">
    <property type="term" value="F:dihydrolipoyl dehydrogenase (NADH) activity"/>
    <property type="evidence" value="ECO:0007669"/>
    <property type="project" value="UniProtKB-EC"/>
</dbReference>
<dbReference type="RefSeq" id="WP_124974348.1">
    <property type="nucleotide sequence ID" value="NZ_BFFP01000001.1"/>
</dbReference>
<feature type="domain" description="FAD/NAD(P)-binding" evidence="16">
    <location>
        <begin position="12"/>
        <end position="330"/>
    </location>
</feature>
<feature type="binding site" evidence="12">
    <location>
        <position position="274"/>
    </location>
    <ligand>
        <name>NAD(+)</name>
        <dbReference type="ChEBI" id="CHEBI:57540"/>
    </ligand>
</feature>
<sequence>MVVGDFAEDLETVVIGSGPGGYVAAIHAAELGQKVTVIEREFIGGVCLNVGCIPSKALIEAAHHYQSALGSNKMGIVTENVKLDFAKAQEWKGSVVDRLTGGVAGLFKKHHIDVLWGEAYLKDDHSLRVIGKDDSAQTYNFEHLIIASGSHPIEIPNFKFEGRVLDSTGALALKEVPKELVVIGGGYIGSELASAYAELGAHVTILEGLDSILANYESDMVKVVQKNMTDKNVDIYTSAMAKKAEQTDSAVKITAEVNGETKEFTADYCIVSVGRKPNTAEMGLEQAGVKTNDRGLIEVDAQGKTSQPHIYAIGDVVAGAALAHKASYEGKVAAEAISGKTSTVDYRAMPAVCYTSVQIATTGLTVKEAKEQGLDVKKAQFPFAANGRAISMDATDGFIRLVFVKDTEALVGAQIVGANAADLITELTLAIESGATLDDVALTIHPHPSLAEGVMDAADVGLGFPTNI</sequence>
<evidence type="ECO:0000256" key="9">
    <source>
        <dbReference type="ARBA" id="ARBA00023284"/>
    </source>
</evidence>
<accession>A0A401IQ31</accession>
<evidence type="ECO:0000256" key="3">
    <source>
        <dbReference type="ARBA" id="ARBA00016961"/>
    </source>
</evidence>
<dbReference type="InterPro" id="IPR012999">
    <property type="entry name" value="Pyr_OxRdtase_I_AS"/>
</dbReference>
<evidence type="ECO:0000256" key="12">
    <source>
        <dbReference type="PIRSR" id="PIRSR000350-3"/>
    </source>
</evidence>
<organism evidence="17 18">
    <name type="scientific">Ligilactobacillus salitolerans</name>
    <dbReference type="NCBI Taxonomy" id="1808352"/>
    <lineage>
        <taxon>Bacteria</taxon>
        <taxon>Bacillati</taxon>
        <taxon>Bacillota</taxon>
        <taxon>Bacilli</taxon>
        <taxon>Lactobacillales</taxon>
        <taxon>Lactobacillaceae</taxon>
        <taxon>Ligilactobacillus</taxon>
    </lineage>
</organism>
<evidence type="ECO:0000256" key="7">
    <source>
        <dbReference type="ARBA" id="ARBA00023027"/>
    </source>
</evidence>
<dbReference type="InterPro" id="IPR036188">
    <property type="entry name" value="FAD/NAD-bd_sf"/>
</dbReference>
<comment type="cofactor">
    <cofactor evidence="12 14">
        <name>FAD</name>
        <dbReference type="ChEBI" id="CHEBI:57692"/>
    </cofactor>
    <text evidence="12 14">Binds 1 FAD per subunit.</text>
</comment>
<dbReference type="GO" id="GO:0050660">
    <property type="term" value="F:flavin adenine dinucleotide binding"/>
    <property type="evidence" value="ECO:0007669"/>
    <property type="project" value="InterPro"/>
</dbReference>
<evidence type="ECO:0000313" key="17">
    <source>
        <dbReference type="EMBL" id="GBG93647.1"/>
    </source>
</evidence>
<dbReference type="Pfam" id="PF07992">
    <property type="entry name" value="Pyr_redox_2"/>
    <property type="match status" value="1"/>
</dbReference>
<dbReference type="InterPro" id="IPR006258">
    <property type="entry name" value="Lipoamide_DH"/>
</dbReference>
<feature type="binding site" evidence="12">
    <location>
        <position position="56"/>
    </location>
    <ligand>
        <name>FAD</name>
        <dbReference type="ChEBI" id="CHEBI:57692"/>
    </ligand>
</feature>
<evidence type="ECO:0000256" key="6">
    <source>
        <dbReference type="ARBA" id="ARBA00023002"/>
    </source>
</evidence>
<dbReference type="EC" id="1.8.1.4" evidence="2 14"/>
<evidence type="ECO:0000256" key="1">
    <source>
        <dbReference type="ARBA" id="ARBA00007532"/>
    </source>
</evidence>
<comment type="miscellaneous">
    <text evidence="14">The active site is a redox-active disulfide bond.</text>
</comment>
<keyword evidence="5 12" id="KW-0274">FAD</keyword>